<evidence type="ECO:0000313" key="2">
    <source>
        <dbReference type="Proteomes" id="UP001176940"/>
    </source>
</evidence>
<protein>
    <submittedName>
        <fullName evidence="1">Uncharacterized protein</fullName>
    </submittedName>
</protein>
<sequence length="247" mass="27922">MKVVYKDVPGYKDVKILSIRNGSVMVDYDVIIEIEFKSDINVTQQYKDVLKDVETGMSSIVCKSSEDVKISNCISDEFQITETNDLKSEKELCLTNISAGFQDFYEPIVGETGLVCVSQCDAVSTKYTNCQDGICQIMNNTGPHCLDPFASDEEKDWYDDKEEDWNAGINNLVEYVNNVDQDFSKDSFSSREKFKPNLEAIDTTHEVKIQRPQVSHSLSDLQDSMGMESPIASYLQHSLVMDHITCQ</sequence>
<dbReference type="InterPro" id="IPR053311">
    <property type="entry name" value="Mucosal_Integrity_Assoc"/>
</dbReference>
<keyword evidence="2" id="KW-1185">Reference proteome</keyword>
<proteinExistence type="predicted"/>
<reference evidence="1" key="1">
    <citation type="submission" date="2023-07" db="EMBL/GenBank/DDBJ databases">
        <authorList>
            <person name="Stuckert A."/>
        </authorList>
    </citation>
    <scope>NUCLEOTIDE SEQUENCE</scope>
</reference>
<dbReference type="PANTHER" id="PTHR37999">
    <property type="entry name" value="MUCIN-17"/>
    <property type="match status" value="1"/>
</dbReference>
<gene>
    <name evidence="1" type="ORF">RIMI_LOCUS19385970</name>
</gene>
<organism evidence="1 2">
    <name type="scientific">Ranitomeya imitator</name>
    <name type="common">mimic poison frog</name>
    <dbReference type="NCBI Taxonomy" id="111125"/>
    <lineage>
        <taxon>Eukaryota</taxon>
        <taxon>Metazoa</taxon>
        <taxon>Chordata</taxon>
        <taxon>Craniata</taxon>
        <taxon>Vertebrata</taxon>
        <taxon>Euteleostomi</taxon>
        <taxon>Amphibia</taxon>
        <taxon>Batrachia</taxon>
        <taxon>Anura</taxon>
        <taxon>Neobatrachia</taxon>
        <taxon>Hyloidea</taxon>
        <taxon>Dendrobatidae</taxon>
        <taxon>Dendrobatinae</taxon>
        <taxon>Ranitomeya</taxon>
    </lineage>
</organism>
<accession>A0ABN9MG99</accession>
<dbReference type="Proteomes" id="UP001176940">
    <property type="component" value="Unassembled WGS sequence"/>
</dbReference>
<dbReference type="PANTHER" id="PTHR37999:SF3">
    <property type="entry name" value="MUCIN-3B-LIKE"/>
    <property type="match status" value="1"/>
</dbReference>
<comment type="caution">
    <text evidence="1">The sequence shown here is derived from an EMBL/GenBank/DDBJ whole genome shotgun (WGS) entry which is preliminary data.</text>
</comment>
<dbReference type="EMBL" id="CAUEEQ010061781">
    <property type="protein sequence ID" value="CAJ0964576.1"/>
    <property type="molecule type" value="Genomic_DNA"/>
</dbReference>
<name>A0ABN9MG99_9NEOB</name>
<evidence type="ECO:0000313" key="1">
    <source>
        <dbReference type="EMBL" id="CAJ0964576.1"/>
    </source>
</evidence>